<accession>A0ABW5LSD4</accession>
<proteinExistence type="predicted"/>
<dbReference type="Proteomes" id="UP001597508">
    <property type="component" value="Unassembled WGS sequence"/>
</dbReference>
<name>A0ABW5LSD4_9FLAO</name>
<dbReference type="EMBL" id="JBHULH010000003">
    <property type="protein sequence ID" value="MFD2567151.1"/>
    <property type="molecule type" value="Genomic_DNA"/>
</dbReference>
<keyword evidence="2" id="KW-1185">Reference proteome</keyword>
<gene>
    <name evidence="1" type="ORF">ACFSRZ_07180</name>
</gene>
<evidence type="ECO:0000313" key="1">
    <source>
        <dbReference type="EMBL" id="MFD2567151.1"/>
    </source>
</evidence>
<comment type="caution">
    <text evidence="1">The sequence shown here is derived from an EMBL/GenBank/DDBJ whole genome shotgun (WGS) entry which is preliminary data.</text>
</comment>
<protein>
    <submittedName>
        <fullName evidence="1">Uncharacterized protein</fullName>
    </submittedName>
</protein>
<evidence type="ECO:0000313" key="2">
    <source>
        <dbReference type="Proteomes" id="UP001597508"/>
    </source>
</evidence>
<organism evidence="1 2">
    <name type="scientific">Pseudotenacibaculum haliotis</name>
    <dbReference type="NCBI Taxonomy" id="1862138"/>
    <lineage>
        <taxon>Bacteria</taxon>
        <taxon>Pseudomonadati</taxon>
        <taxon>Bacteroidota</taxon>
        <taxon>Flavobacteriia</taxon>
        <taxon>Flavobacteriales</taxon>
        <taxon>Flavobacteriaceae</taxon>
        <taxon>Pseudotenacibaculum</taxon>
    </lineage>
</organism>
<reference evidence="2" key="1">
    <citation type="journal article" date="2019" name="Int. J. Syst. Evol. Microbiol.">
        <title>The Global Catalogue of Microorganisms (GCM) 10K type strain sequencing project: providing services to taxonomists for standard genome sequencing and annotation.</title>
        <authorList>
            <consortium name="The Broad Institute Genomics Platform"/>
            <consortium name="The Broad Institute Genome Sequencing Center for Infectious Disease"/>
            <person name="Wu L."/>
            <person name="Ma J."/>
        </authorList>
    </citation>
    <scope>NUCLEOTIDE SEQUENCE [LARGE SCALE GENOMIC DNA]</scope>
    <source>
        <strain evidence="2">KCTC 52127</strain>
    </source>
</reference>
<sequence>MGYENKQITLEQAVAWTEKWRETCPHNCKAFLIPVQDLVGVLKEIGVIKEAGKTGLFVVDEQTPNGVRAYMAIDENEKAGGGEKIILLGTEPQIDYDKKKIVQRDIINGKLDNKGHYIDPKNVGLSDDEINTGIYDFSEPCPDWCDDKSPLNGY</sequence>
<dbReference type="RefSeq" id="WP_379665860.1">
    <property type="nucleotide sequence ID" value="NZ_JBHULH010000003.1"/>
</dbReference>